<dbReference type="AlphaFoldDB" id="A0A0D5NJ11"/>
<evidence type="ECO:0000259" key="1">
    <source>
        <dbReference type="Pfam" id="PF13354"/>
    </source>
</evidence>
<feature type="domain" description="Beta-lactamase class A catalytic" evidence="1">
    <location>
        <begin position="20"/>
        <end position="241"/>
    </location>
</feature>
<dbReference type="HOGENOM" id="CLU_031960_9_2_9"/>
<accession>A0A0D5NJ11</accession>
<keyword evidence="3" id="KW-1185">Reference proteome</keyword>
<gene>
    <name evidence="2" type="ORF">VN24_11580</name>
</gene>
<dbReference type="EMBL" id="CP011058">
    <property type="protein sequence ID" value="AJY75100.1"/>
    <property type="molecule type" value="Genomic_DNA"/>
</dbReference>
<dbReference type="STRING" id="1126833.VN24_11580"/>
<dbReference type="Proteomes" id="UP000032633">
    <property type="component" value="Chromosome"/>
</dbReference>
<dbReference type="OrthoDB" id="9775096at2"/>
<dbReference type="InterPro" id="IPR000871">
    <property type="entry name" value="Beta-lactam_class-A"/>
</dbReference>
<dbReference type="RefSeq" id="WP_045670533.1">
    <property type="nucleotide sequence ID" value="NZ_CP011058.1"/>
</dbReference>
<reference evidence="2 3" key="1">
    <citation type="journal article" date="2015" name="J. Biotechnol.">
        <title>Complete genome sequence of Paenibacillus beijingensis 7188(T) (=DSM 24997(T)), a novel rhizobacterium from jujube garden soil.</title>
        <authorList>
            <person name="Kwak Y."/>
            <person name="Shin J.H."/>
        </authorList>
    </citation>
    <scope>NUCLEOTIDE SEQUENCE [LARGE SCALE GENOMIC DNA]</scope>
    <source>
        <strain evidence="2 3">DSM 24997</strain>
    </source>
</reference>
<dbReference type="Gene3D" id="3.40.710.10">
    <property type="entry name" value="DD-peptidase/beta-lactamase superfamily"/>
    <property type="match status" value="1"/>
</dbReference>
<dbReference type="InterPro" id="IPR012338">
    <property type="entry name" value="Beta-lactam/transpept-like"/>
</dbReference>
<dbReference type="SUPFAM" id="SSF56601">
    <property type="entry name" value="beta-lactamase/transpeptidase-like"/>
    <property type="match status" value="1"/>
</dbReference>
<evidence type="ECO:0000313" key="3">
    <source>
        <dbReference type="Proteomes" id="UP000032633"/>
    </source>
</evidence>
<protein>
    <recommendedName>
        <fullName evidence="1">Beta-lactamase class A catalytic domain-containing protein</fullName>
    </recommendedName>
</protein>
<dbReference type="InterPro" id="IPR045155">
    <property type="entry name" value="Beta-lactam_cat"/>
</dbReference>
<proteinExistence type="predicted"/>
<dbReference type="KEGG" id="pbj:VN24_11580"/>
<dbReference type="GO" id="GO:0046677">
    <property type="term" value="P:response to antibiotic"/>
    <property type="evidence" value="ECO:0007669"/>
    <property type="project" value="InterPro"/>
</dbReference>
<reference evidence="3" key="2">
    <citation type="submission" date="2015-03" db="EMBL/GenBank/DDBJ databases">
        <title>Genome sequence of Paenibacillus beijingensis strain DSM 24997T.</title>
        <authorList>
            <person name="Kwak Y."/>
            <person name="Shin J.-H."/>
        </authorList>
    </citation>
    <scope>NUCLEOTIDE SEQUENCE [LARGE SCALE GENOMIC DNA]</scope>
    <source>
        <strain evidence="3">DSM 24997</strain>
    </source>
</reference>
<dbReference type="Pfam" id="PF13354">
    <property type="entry name" value="Beta-lactamase2"/>
    <property type="match status" value="1"/>
</dbReference>
<sequence length="270" mass="28951">MLELRSNIEQLTGQAGGMWGVTVTDLHSGEKMTLNGSEPFNSASIIKVPIMAAAFAAVYDGELALGSRIECRLDDMAGGSGIMRHLTPGVALTVNDLITLMIIQSDNTATNMLIDALGTNRIQATVAELGMTNTRFYHKVGLMMAQPEGRNTITADDAAIMLTRLGEGSFISRHACQQMIDIMKNQQYRNGLPQQLPAAGAGPVGILPEWELANKTGWVDGIQHDAGILYAKGRAVAVTVLSRNGGTPSEALACIAAIGREVYRYMCRQE</sequence>
<dbReference type="PATRIC" id="fig|1126833.4.peg.2535"/>
<dbReference type="GO" id="GO:0008800">
    <property type="term" value="F:beta-lactamase activity"/>
    <property type="evidence" value="ECO:0007669"/>
    <property type="project" value="InterPro"/>
</dbReference>
<dbReference type="GO" id="GO:0030655">
    <property type="term" value="P:beta-lactam antibiotic catabolic process"/>
    <property type="evidence" value="ECO:0007669"/>
    <property type="project" value="InterPro"/>
</dbReference>
<name>A0A0D5NJ11_9BACL</name>
<evidence type="ECO:0000313" key="2">
    <source>
        <dbReference type="EMBL" id="AJY75100.1"/>
    </source>
</evidence>
<dbReference type="PANTHER" id="PTHR35333">
    <property type="entry name" value="BETA-LACTAMASE"/>
    <property type="match status" value="1"/>
</dbReference>
<dbReference type="PANTHER" id="PTHR35333:SF3">
    <property type="entry name" value="BETA-LACTAMASE-TYPE TRANSPEPTIDASE FOLD CONTAINING PROTEIN"/>
    <property type="match status" value="1"/>
</dbReference>
<organism evidence="2 3">
    <name type="scientific">Paenibacillus beijingensis</name>
    <dbReference type="NCBI Taxonomy" id="1126833"/>
    <lineage>
        <taxon>Bacteria</taxon>
        <taxon>Bacillati</taxon>
        <taxon>Bacillota</taxon>
        <taxon>Bacilli</taxon>
        <taxon>Bacillales</taxon>
        <taxon>Paenibacillaceae</taxon>
        <taxon>Paenibacillus</taxon>
    </lineage>
</organism>